<dbReference type="GO" id="GO:0016747">
    <property type="term" value="F:acyltransferase activity, transferring groups other than amino-acyl groups"/>
    <property type="evidence" value="ECO:0007669"/>
    <property type="project" value="InterPro"/>
</dbReference>
<proteinExistence type="predicted"/>
<reference evidence="5 6" key="3">
    <citation type="journal article" date="2010" name="BMC Genomics">
        <title>Transcriptome sequencing and comparative analysis of cucumber flowers with different sex types.</title>
        <authorList>
            <person name="Guo S."/>
            <person name="Zheng Y."/>
            <person name="Joung J.G."/>
            <person name="Liu S."/>
            <person name="Zhang Z."/>
            <person name="Crasta O.R."/>
            <person name="Sobral B.W."/>
            <person name="Xu Y."/>
            <person name="Huang S."/>
            <person name="Fei Z."/>
        </authorList>
    </citation>
    <scope>NUCLEOTIDE SEQUENCE [LARGE SCALE GENOMIC DNA]</scope>
    <source>
        <strain evidence="6">cv. 9930</strain>
    </source>
</reference>
<gene>
    <name evidence="5" type="ORF">Csa_3G490860</name>
</gene>
<evidence type="ECO:0000313" key="6">
    <source>
        <dbReference type="Proteomes" id="UP000029981"/>
    </source>
</evidence>
<dbReference type="InterPro" id="IPR051579">
    <property type="entry name" value="DDR_Transcriptional_Reg"/>
</dbReference>
<dbReference type="EMBL" id="CM002924">
    <property type="protein sequence ID" value="KGN58081.1"/>
    <property type="molecule type" value="Genomic_DNA"/>
</dbReference>
<dbReference type="GO" id="GO:0006974">
    <property type="term" value="P:DNA damage response"/>
    <property type="evidence" value="ECO:0007669"/>
    <property type="project" value="UniProtKB-KW"/>
</dbReference>
<dbReference type="Gramene" id="KGN58081">
    <property type="protein sequence ID" value="KGN58081"/>
    <property type="gene ID" value="Csa_3G490860"/>
</dbReference>
<dbReference type="STRING" id="3659.A0A0A0LDE2"/>
<dbReference type="InterPro" id="IPR016181">
    <property type="entry name" value="Acyl_CoA_acyltransferase"/>
</dbReference>
<keyword evidence="6" id="KW-1185">Reference proteome</keyword>
<sequence>MAPRKKPTHRSSILIGVGEKCRSQGEYSFVLINPNDFDSHSKSYLQDVLQLYKRELPTMAYAANTGKQSTFMEKCVSNGKYCTLLLESKSEVNPGLVIAAITYQIVPADTQYAEIPLAAVSLAYQHKGFGHILYMELRKRLQSVGIRTIFCWGDKESEGFWSKQGFLSIAEVDTKGKVRRIPVRADIRRALCFPGGSTLMISHIKGISMCSADFPKLPSLLKPEAPYAARISVANRGCNVSNATDQHTIQNLNFQHDEFVTLVPLGEENEIQEPQNQDAVHDSNGPVSFAEVENNTTASIAKLSNTLGNLDETHCSCSKHSAKRIWEASLSSLKSKKKKGVNLDHFHSHSNKNLDPKSDVYDTCSQGCSLANSKHEILSSIYPKNPTNQCTQNLCQEFGSVNVASEDLNSEENTLGKSFKIMLMNIANETKKTQLMKVRYQFIVF</sequence>
<evidence type="ECO:0000256" key="1">
    <source>
        <dbReference type="ARBA" id="ARBA00004123"/>
    </source>
</evidence>
<dbReference type="InterPro" id="IPR000182">
    <property type="entry name" value="GNAT_dom"/>
</dbReference>
<name>A0A0A0LDE2_CUCSA</name>
<feature type="domain" description="N-acetyltransferase" evidence="4">
    <location>
        <begin position="67"/>
        <end position="166"/>
    </location>
</feature>
<dbReference type="Gene3D" id="3.40.630.30">
    <property type="match status" value="1"/>
</dbReference>
<protein>
    <recommendedName>
        <fullName evidence="4">N-acetyltransferase domain-containing protein</fullName>
    </recommendedName>
</protein>
<reference evidence="5 6" key="1">
    <citation type="journal article" date="2009" name="Nat. Genet.">
        <title>The genome of the cucumber, Cucumis sativus L.</title>
        <authorList>
            <person name="Huang S."/>
            <person name="Li R."/>
            <person name="Zhang Z."/>
            <person name="Li L."/>
            <person name="Gu X."/>
            <person name="Fan W."/>
            <person name="Lucas W.J."/>
            <person name="Wang X."/>
            <person name="Xie B."/>
            <person name="Ni P."/>
            <person name="Ren Y."/>
            <person name="Zhu H."/>
            <person name="Li J."/>
            <person name="Lin K."/>
            <person name="Jin W."/>
            <person name="Fei Z."/>
            <person name="Li G."/>
            <person name="Staub J."/>
            <person name="Kilian A."/>
            <person name="van der Vossen E.A."/>
            <person name="Wu Y."/>
            <person name="Guo J."/>
            <person name="He J."/>
            <person name="Jia Z."/>
            <person name="Ren Y."/>
            <person name="Tian G."/>
            <person name="Lu Y."/>
            <person name="Ruan J."/>
            <person name="Qian W."/>
            <person name="Wang M."/>
            <person name="Huang Q."/>
            <person name="Li B."/>
            <person name="Xuan Z."/>
            <person name="Cao J."/>
            <person name="Asan"/>
            <person name="Wu Z."/>
            <person name="Zhang J."/>
            <person name="Cai Q."/>
            <person name="Bai Y."/>
            <person name="Zhao B."/>
            <person name="Han Y."/>
            <person name="Li Y."/>
            <person name="Li X."/>
            <person name="Wang S."/>
            <person name="Shi Q."/>
            <person name="Liu S."/>
            <person name="Cho W.K."/>
            <person name="Kim J.Y."/>
            <person name="Xu Y."/>
            <person name="Heller-Uszynska K."/>
            <person name="Miao H."/>
            <person name="Cheng Z."/>
            <person name="Zhang S."/>
            <person name="Wu J."/>
            <person name="Yang Y."/>
            <person name="Kang H."/>
            <person name="Li M."/>
            <person name="Liang H."/>
            <person name="Ren X."/>
            <person name="Shi Z."/>
            <person name="Wen M."/>
            <person name="Jian M."/>
            <person name="Yang H."/>
            <person name="Zhang G."/>
            <person name="Yang Z."/>
            <person name="Chen R."/>
            <person name="Liu S."/>
            <person name="Li J."/>
            <person name="Ma L."/>
            <person name="Liu H."/>
            <person name="Zhou Y."/>
            <person name="Zhao J."/>
            <person name="Fang X."/>
            <person name="Li G."/>
            <person name="Fang L."/>
            <person name="Li Y."/>
            <person name="Liu D."/>
            <person name="Zheng H."/>
            <person name="Zhang Y."/>
            <person name="Qin N."/>
            <person name="Li Z."/>
            <person name="Yang G."/>
            <person name="Yang S."/>
            <person name="Bolund L."/>
            <person name="Kristiansen K."/>
            <person name="Zheng H."/>
            <person name="Li S."/>
            <person name="Zhang X."/>
            <person name="Yang H."/>
            <person name="Wang J."/>
            <person name="Sun R."/>
            <person name="Zhang B."/>
            <person name="Jiang S."/>
            <person name="Wang J."/>
            <person name="Du Y."/>
            <person name="Li S."/>
        </authorList>
    </citation>
    <scope>NUCLEOTIDE SEQUENCE [LARGE SCALE GENOMIC DNA]</scope>
    <source>
        <strain evidence="6">cv. 9930</strain>
    </source>
</reference>
<reference evidence="5 6" key="2">
    <citation type="journal article" date="2009" name="PLoS ONE">
        <title>An integrated genetic and cytogenetic map of the cucumber genome.</title>
        <authorList>
            <person name="Ren Y."/>
            <person name="Zhang Z."/>
            <person name="Liu J."/>
            <person name="Staub J.E."/>
            <person name="Han Y."/>
            <person name="Cheng Z."/>
            <person name="Li X."/>
            <person name="Lu J."/>
            <person name="Miao H."/>
            <person name="Kang H."/>
            <person name="Xie B."/>
            <person name="Gu X."/>
            <person name="Wang X."/>
            <person name="Du Y."/>
            <person name="Jin W."/>
            <person name="Huang S."/>
        </authorList>
    </citation>
    <scope>NUCLEOTIDE SEQUENCE [LARGE SCALE GENOMIC DNA]</scope>
    <source>
        <strain evidence="6">cv. 9930</strain>
    </source>
</reference>
<accession>A0A0A0LDE2</accession>
<evidence type="ECO:0000313" key="5">
    <source>
        <dbReference type="EMBL" id="KGN58081.1"/>
    </source>
</evidence>
<evidence type="ECO:0000256" key="2">
    <source>
        <dbReference type="ARBA" id="ARBA00022763"/>
    </source>
</evidence>
<dbReference type="PANTHER" id="PTHR23196:SF8">
    <property type="entry name" value="N-ACETYLTRANSFERASE"/>
    <property type="match status" value="1"/>
</dbReference>
<dbReference type="PANTHER" id="PTHR23196">
    <property type="entry name" value="PAX TRANSCRIPTION ACTIVATION DOMAIN INTERACTING PROTEIN"/>
    <property type="match status" value="1"/>
</dbReference>
<organism evidence="5 6">
    <name type="scientific">Cucumis sativus</name>
    <name type="common">Cucumber</name>
    <dbReference type="NCBI Taxonomy" id="3659"/>
    <lineage>
        <taxon>Eukaryota</taxon>
        <taxon>Viridiplantae</taxon>
        <taxon>Streptophyta</taxon>
        <taxon>Embryophyta</taxon>
        <taxon>Tracheophyta</taxon>
        <taxon>Spermatophyta</taxon>
        <taxon>Magnoliopsida</taxon>
        <taxon>eudicotyledons</taxon>
        <taxon>Gunneridae</taxon>
        <taxon>Pentapetalae</taxon>
        <taxon>rosids</taxon>
        <taxon>fabids</taxon>
        <taxon>Cucurbitales</taxon>
        <taxon>Cucurbitaceae</taxon>
        <taxon>Benincaseae</taxon>
        <taxon>Cucumis</taxon>
    </lineage>
</organism>
<dbReference type="eggNOG" id="KOG2043">
    <property type="taxonomic scope" value="Eukaryota"/>
</dbReference>
<comment type="subcellular location">
    <subcellularLocation>
        <location evidence="1">Nucleus</location>
    </subcellularLocation>
</comment>
<keyword evidence="2" id="KW-0227">DNA damage</keyword>
<keyword evidence="3" id="KW-0539">Nucleus</keyword>
<dbReference type="AlphaFoldDB" id="A0A0A0LDE2"/>
<evidence type="ECO:0000256" key="3">
    <source>
        <dbReference type="ARBA" id="ARBA00023242"/>
    </source>
</evidence>
<reference evidence="5 6" key="4">
    <citation type="journal article" date="2011" name="BMC Genomics">
        <title>RNA-Seq improves annotation of protein-coding genes in the cucumber genome.</title>
        <authorList>
            <person name="Li Z."/>
            <person name="Zhang Z."/>
            <person name="Yan P."/>
            <person name="Huang S."/>
            <person name="Fei Z."/>
            <person name="Lin K."/>
        </authorList>
    </citation>
    <scope>NUCLEOTIDE SEQUENCE [LARGE SCALE GENOMIC DNA]</scope>
    <source>
        <strain evidence="6">cv. 9930</strain>
    </source>
</reference>
<dbReference type="SUPFAM" id="SSF55729">
    <property type="entry name" value="Acyl-CoA N-acyltransferases (Nat)"/>
    <property type="match status" value="1"/>
</dbReference>
<dbReference type="Proteomes" id="UP000029981">
    <property type="component" value="Chromosome 3"/>
</dbReference>
<evidence type="ECO:0000259" key="4">
    <source>
        <dbReference type="Pfam" id="PF00583"/>
    </source>
</evidence>
<dbReference type="GO" id="GO:0005634">
    <property type="term" value="C:nucleus"/>
    <property type="evidence" value="ECO:0007669"/>
    <property type="project" value="UniProtKB-SubCell"/>
</dbReference>
<dbReference type="Pfam" id="PF00583">
    <property type="entry name" value="Acetyltransf_1"/>
    <property type="match status" value="1"/>
</dbReference>
<dbReference type="CDD" id="cd04301">
    <property type="entry name" value="NAT_SF"/>
    <property type="match status" value="1"/>
</dbReference>